<evidence type="ECO:0000256" key="4">
    <source>
        <dbReference type="ARBA" id="ARBA00022989"/>
    </source>
</evidence>
<dbReference type="PANTHER" id="PTHR32322:SF2">
    <property type="entry name" value="EAMA DOMAIN-CONTAINING PROTEIN"/>
    <property type="match status" value="1"/>
</dbReference>
<dbReference type="OrthoDB" id="8479066at2"/>
<reference evidence="9" key="1">
    <citation type="submission" date="2016-02" db="EMBL/GenBank/DDBJ databases">
        <authorList>
            <person name="Schultz-Johansen M."/>
            <person name="Glaring M.A."/>
            <person name="Bech P.K."/>
            <person name="Stougaard P."/>
        </authorList>
    </citation>
    <scope>NUCLEOTIDE SEQUENCE [LARGE SCALE GENOMIC DNA]</scope>
    <source>
        <strain evidence="9">S66</strain>
    </source>
</reference>
<dbReference type="Proteomes" id="UP000070299">
    <property type="component" value="Unassembled WGS sequence"/>
</dbReference>
<evidence type="ECO:0000313" key="9">
    <source>
        <dbReference type="Proteomes" id="UP000070299"/>
    </source>
</evidence>
<evidence type="ECO:0000256" key="3">
    <source>
        <dbReference type="ARBA" id="ARBA00022692"/>
    </source>
</evidence>
<dbReference type="Pfam" id="PF00892">
    <property type="entry name" value="EamA"/>
    <property type="match status" value="2"/>
</dbReference>
<comment type="similarity">
    <text evidence="2">Belongs to the EamA transporter family.</text>
</comment>
<feature type="transmembrane region" description="Helical" evidence="6">
    <location>
        <begin position="7"/>
        <end position="27"/>
    </location>
</feature>
<feature type="transmembrane region" description="Helical" evidence="6">
    <location>
        <begin position="189"/>
        <end position="206"/>
    </location>
</feature>
<keyword evidence="9" id="KW-1185">Reference proteome</keyword>
<dbReference type="Gene3D" id="1.10.3730.20">
    <property type="match status" value="1"/>
</dbReference>
<feature type="transmembrane region" description="Helical" evidence="6">
    <location>
        <begin position="127"/>
        <end position="144"/>
    </location>
</feature>
<feature type="transmembrane region" description="Helical" evidence="6">
    <location>
        <begin position="248"/>
        <end position="269"/>
    </location>
</feature>
<dbReference type="SUPFAM" id="SSF103481">
    <property type="entry name" value="Multidrug resistance efflux transporter EmrE"/>
    <property type="match status" value="2"/>
</dbReference>
<feature type="transmembrane region" description="Helical" evidence="6">
    <location>
        <begin position="212"/>
        <end position="236"/>
    </location>
</feature>
<dbReference type="AlphaFoldDB" id="A0A136A680"/>
<feature type="domain" description="EamA" evidence="7">
    <location>
        <begin position="9"/>
        <end position="143"/>
    </location>
</feature>
<keyword evidence="5 6" id="KW-0472">Membrane</keyword>
<evidence type="ECO:0000256" key="6">
    <source>
        <dbReference type="SAM" id="Phobius"/>
    </source>
</evidence>
<evidence type="ECO:0000256" key="1">
    <source>
        <dbReference type="ARBA" id="ARBA00004141"/>
    </source>
</evidence>
<comment type="subcellular location">
    <subcellularLocation>
        <location evidence="1">Membrane</location>
        <topology evidence="1">Multi-pass membrane protein</topology>
    </subcellularLocation>
</comment>
<proteinExistence type="inferred from homology"/>
<evidence type="ECO:0000256" key="2">
    <source>
        <dbReference type="ARBA" id="ARBA00007362"/>
    </source>
</evidence>
<evidence type="ECO:0000313" key="8">
    <source>
        <dbReference type="EMBL" id="KXI30738.1"/>
    </source>
</evidence>
<organism evidence="8 9">
    <name type="scientific">Paraglaciecola hydrolytica</name>
    <dbReference type="NCBI Taxonomy" id="1799789"/>
    <lineage>
        <taxon>Bacteria</taxon>
        <taxon>Pseudomonadati</taxon>
        <taxon>Pseudomonadota</taxon>
        <taxon>Gammaproteobacteria</taxon>
        <taxon>Alteromonadales</taxon>
        <taxon>Alteromonadaceae</taxon>
        <taxon>Paraglaciecola</taxon>
    </lineage>
</organism>
<dbReference type="InterPro" id="IPR050638">
    <property type="entry name" value="AA-Vitamin_Transporters"/>
</dbReference>
<keyword evidence="4 6" id="KW-1133">Transmembrane helix</keyword>
<evidence type="ECO:0000256" key="5">
    <source>
        <dbReference type="ARBA" id="ARBA00023136"/>
    </source>
</evidence>
<feature type="transmembrane region" description="Helical" evidence="6">
    <location>
        <begin position="68"/>
        <end position="88"/>
    </location>
</feature>
<dbReference type="STRING" id="1799789.AX660_04775"/>
<dbReference type="GO" id="GO:0016020">
    <property type="term" value="C:membrane"/>
    <property type="evidence" value="ECO:0007669"/>
    <property type="project" value="UniProtKB-SubCell"/>
</dbReference>
<feature type="transmembrane region" description="Helical" evidence="6">
    <location>
        <begin position="39"/>
        <end position="56"/>
    </location>
</feature>
<comment type="caution">
    <text evidence="8">The sequence shown here is derived from an EMBL/GenBank/DDBJ whole genome shotgun (WGS) entry which is preliminary data.</text>
</comment>
<dbReference type="RefSeq" id="WP_068371623.1">
    <property type="nucleotide sequence ID" value="NZ_LSNE01000002.1"/>
</dbReference>
<dbReference type="InterPro" id="IPR037185">
    <property type="entry name" value="EmrE-like"/>
</dbReference>
<evidence type="ECO:0000259" key="7">
    <source>
        <dbReference type="Pfam" id="PF00892"/>
    </source>
</evidence>
<dbReference type="PANTHER" id="PTHR32322">
    <property type="entry name" value="INNER MEMBRANE TRANSPORTER"/>
    <property type="match status" value="1"/>
</dbReference>
<dbReference type="InterPro" id="IPR000620">
    <property type="entry name" value="EamA_dom"/>
</dbReference>
<feature type="domain" description="EamA" evidence="7">
    <location>
        <begin position="159"/>
        <end position="298"/>
    </location>
</feature>
<name>A0A136A680_9ALTE</name>
<feature type="transmembrane region" description="Helical" evidence="6">
    <location>
        <begin position="100"/>
        <end position="120"/>
    </location>
</feature>
<feature type="transmembrane region" description="Helical" evidence="6">
    <location>
        <begin position="281"/>
        <end position="299"/>
    </location>
</feature>
<accession>A0A136A680</accession>
<gene>
    <name evidence="8" type="ORF">AX660_04775</name>
</gene>
<keyword evidence="3 6" id="KW-0812">Transmembrane</keyword>
<feature type="transmembrane region" description="Helical" evidence="6">
    <location>
        <begin position="156"/>
        <end position="177"/>
    </location>
</feature>
<dbReference type="EMBL" id="LSNE01000002">
    <property type="protein sequence ID" value="KXI30738.1"/>
    <property type="molecule type" value="Genomic_DNA"/>
</dbReference>
<protein>
    <recommendedName>
        <fullName evidence="7">EamA domain-containing protein</fullName>
    </recommendedName>
</protein>
<sequence length="307" mass="33869">MDPIRHWYGFGLSLTTAVLWGILPIFIKICLEAMDAVTITLYRFVVAGLFVFIVLMRKKSVPRLKSLGLKKGMLLVVATLFLVLNYVANVKGLEYLAPETTQVVMQVAPFLLMLGGVIFFGERLKKIEIMGAALIFSGLLLFFNDRLADLFLSLNHFTIGVLIVIFAATTWAAYALMQKPLLRVLTAKQLTLLIYIIGALMLLPFAHLSQLWAMNTLQLAALLFCCINTIVAYGAFTEAMHVWQASKVSAVIALSPLFTFISMVIAVHFFPEQVKASDLDIWAYIGAGIVITGSALTSMGRASKPKI</sequence>